<accession>A0A561Q822</accession>
<dbReference type="CDD" id="cd01575">
    <property type="entry name" value="PBP1_GntR"/>
    <property type="match status" value="1"/>
</dbReference>
<dbReference type="CDD" id="cd01392">
    <property type="entry name" value="HTH_LacI"/>
    <property type="match status" value="1"/>
</dbReference>
<keyword evidence="3" id="KW-0804">Transcription</keyword>
<dbReference type="RefSeq" id="WP_145643176.1">
    <property type="nucleotide sequence ID" value="NZ_VIWP01000014.1"/>
</dbReference>
<dbReference type="InterPro" id="IPR010982">
    <property type="entry name" value="Lambda_DNA-bd_dom_sf"/>
</dbReference>
<dbReference type="GO" id="GO:0000976">
    <property type="term" value="F:transcription cis-regulatory region binding"/>
    <property type="evidence" value="ECO:0007669"/>
    <property type="project" value="TreeGrafter"/>
</dbReference>
<keyword evidence="6" id="KW-1185">Reference proteome</keyword>
<dbReference type="InterPro" id="IPR046335">
    <property type="entry name" value="LacI/GalR-like_sensor"/>
</dbReference>
<dbReference type="PANTHER" id="PTHR30146">
    <property type="entry name" value="LACI-RELATED TRANSCRIPTIONAL REPRESSOR"/>
    <property type="match status" value="1"/>
</dbReference>
<dbReference type="InterPro" id="IPR028082">
    <property type="entry name" value="Peripla_BP_I"/>
</dbReference>
<dbReference type="Pfam" id="PF00356">
    <property type="entry name" value="LacI"/>
    <property type="match status" value="1"/>
</dbReference>
<dbReference type="GO" id="GO:0003700">
    <property type="term" value="F:DNA-binding transcription factor activity"/>
    <property type="evidence" value="ECO:0007669"/>
    <property type="project" value="TreeGrafter"/>
</dbReference>
<protein>
    <submittedName>
        <fullName evidence="5">LacI family transcriptional regulator</fullName>
    </submittedName>
</protein>
<keyword evidence="1" id="KW-0805">Transcription regulation</keyword>
<dbReference type="OrthoDB" id="7170131at2"/>
<evidence type="ECO:0000313" key="6">
    <source>
        <dbReference type="Proteomes" id="UP000320653"/>
    </source>
</evidence>
<evidence type="ECO:0000256" key="1">
    <source>
        <dbReference type="ARBA" id="ARBA00023015"/>
    </source>
</evidence>
<dbReference type="InterPro" id="IPR000843">
    <property type="entry name" value="HTH_LacI"/>
</dbReference>
<feature type="domain" description="HTH lacI-type" evidence="4">
    <location>
        <begin position="25"/>
        <end position="79"/>
    </location>
</feature>
<dbReference type="Proteomes" id="UP000320653">
    <property type="component" value="Unassembled WGS sequence"/>
</dbReference>
<dbReference type="Gene3D" id="1.10.260.40">
    <property type="entry name" value="lambda repressor-like DNA-binding domains"/>
    <property type="match status" value="1"/>
</dbReference>
<dbReference type="PANTHER" id="PTHR30146:SF33">
    <property type="entry name" value="TRANSCRIPTIONAL REGULATOR"/>
    <property type="match status" value="1"/>
</dbReference>
<dbReference type="SMART" id="SM00354">
    <property type="entry name" value="HTH_LACI"/>
    <property type="match status" value="1"/>
</dbReference>
<organism evidence="5 6">
    <name type="scientific">Neorhizobium alkalisoli</name>
    <dbReference type="NCBI Taxonomy" id="528178"/>
    <lineage>
        <taxon>Bacteria</taxon>
        <taxon>Pseudomonadati</taxon>
        <taxon>Pseudomonadota</taxon>
        <taxon>Alphaproteobacteria</taxon>
        <taxon>Hyphomicrobiales</taxon>
        <taxon>Rhizobiaceae</taxon>
        <taxon>Rhizobium/Agrobacterium group</taxon>
        <taxon>Neorhizobium</taxon>
    </lineage>
</organism>
<sequence length="355" mass="38557">MTIDMDGKHIDETKELDGKDVRSVPTLASIAEKVGVSVNTVSRALRAPNTVRAELRKRINVAMDELNYVPNRLAGGLSGMRTDIVGVVVTSLYYSEFASIIDTLQSALLERDLQVMLANTRYNPDQEIKLVRSILSWRPAAVAIIGIDHPPKVVELLKASGIPIIEMWDTGGNVIDTAIGFDHQAVGAAQARHLIDQGYKKLAFVGSLRENDRRAQKRLLGLEAEAARAGIAAIAKRTEPQGGSPDLGERLAGELLETHSEIGAIVCNSDVVAFGVLRALKKRGKRVPEDIGVIAFGDNEAAACVTPSLTTIRPDREKIGRLTADAIVARINGGEPQTTVVDWQLMFRDSTRRKD</sequence>
<proteinExistence type="predicted"/>
<keyword evidence="2" id="KW-0238">DNA-binding</keyword>
<dbReference type="EMBL" id="VIWP01000014">
    <property type="protein sequence ID" value="TWF46508.1"/>
    <property type="molecule type" value="Genomic_DNA"/>
</dbReference>
<dbReference type="PROSITE" id="PS50932">
    <property type="entry name" value="HTH_LACI_2"/>
    <property type="match status" value="1"/>
</dbReference>
<evidence type="ECO:0000256" key="2">
    <source>
        <dbReference type="ARBA" id="ARBA00023125"/>
    </source>
</evidence>
<name>A0A561Q822_9HYPH</name>
<gene>
    <name evidence="5" type="ORF">FHW37_11477</name>
</gene>
<dbReference type="AlphaFoldDB" id="A0A561Q822"/>
<evidence type="ECO:0000256" key="3">
    <source>
        <dbReference type="ARBA" id="ARBA00023163"/>
    </source>
</evidence>
<dbReference type="Gene3D" id="3.40.50.2300">
    <property type="match status" value="2"/>
</dbReference>
<evidence type="ECO:0000259" key="4">
    <source>
        <dbReference type="PROSITE" id="PS50932"/>
    </source>
</evidence>
<evidence type="ECO:0000313" key="5">
    <source>
        <dbReference type="EMBL" id="TWF46508.1"/>
    </source>
</evidence>
<dbReference type="Pfam" id="PF13377">
    <property type="entry name" value="Peripla_BP_3"/>
    <property type="match status" value="1"/>
</dbReference>
<dbReference type="SUPFAM" id="SSF47413">
    <property type="entry name" value="lambda repressor-like DNA-binding domains"/>
    <property type="match status" value="1"/>
</dbReference>
<reference evidence="5 6" key="1">
    <citation type="submission" date="2019-06" db="EMBL/GenBank/DDBJ databases">
        <title>Sorghum-associated microbial communities from plants grown in Nebraska, USA.</title>
        <authorList>
            <person name="Schachtman D."/>
        </authorList>
    </citation>
    <scope>NUCLEOTIDE SEQUENCE [LARGE SCALE GENOMIC DNA]</scope>
    <source>
        <strain evidence="5 6">1225</strain>
    </source>
</reference>
<dbReference type="SUPFAM" id="SSF53822">
    <property type="entry name" value="Periplasmic binding protein-like I"/>
    <property type="match status" value="1"/>
</dbReference>
<comment type="caution">
    <text evidence="5">The sequence shown here is derived from an EMBL/GenBank/DDBJ whole genome shotgun (WGS) entry which is preliminary data.</text>
</comment>